<name>A0A9J6E458_RHIMP</name>
<dbReference type="AlphaFoldDB" id="A0A9J6E458"/>
<proteinExistence type="predicted"/>
<protein>
    <submittedName>
        <fullName evidence="1">Uncharacterized protein</fullName>
    </submittedName>
</protein>
<accession>A0A9J6E458</accession>
<dbReference type="VEuPathDB" id="VectorBase:LOC119167754"/>
<comment type="caution">
    <text evidence="1">The sequence shown here is derived from an EMBL/GenBank/DDBJ whole genome shotgun (WGS) entry which is preliminary data.</text>
</comment>
<organism evidence="1 2">
    <name type="scientific">Rhipicephalus microplus</name>
    <name type="common">Cattle tick</name>
    <name type="synonym">Boophilus microplus</name>
    <dbReference type="NCBI Taxonomy" id="6941"/>
    <lineage>
        <taxon>Eukaryota</taxon>
        <taxon>Metazoa</taxon>
        <taxon>Ecdysozoa</taxon>
        <taxon>Arthropoda</taxon>
        <taxon>Chelicerata</taxon>
        <taxon>Arachnida</taxon>
        <taxon>Acari</taxon>
        <taxon>Parasitiformes</taxon>
        <taxon>Ixodida</taxon>
        <taxon>Ixodoidea</taxon>
        <taxon>Ixodidae</taxon>
        <taxon>Rhipicephalinae</taxon>
        <taxon>Rhipicephalus</taxon>
        <taxon>Boophilus</taxon>
    </lineage>
</organism>
<sequence>MAGSASVLNPPTPPVTTVVEVLAPSTAVPPDAGIAADIPNYDPNDPVNQAWWNDTLSSLGLGTEASGSDLANNVTSILIVPMKVLLQTE</sequence>
<dbReference type="EMBL" id="JABSTU010000006">
    <property type="protein sequence ID" value="KAH8029042.1"/>
    <property type="molecule type" value="Genomic_DNA"/>
</dbReference>
<reference evidence="1" key="1">
    <citation type="journal article" date="2020" name="Cell">
        <title>Large-Scale Comparative Analyses of Tick Genomes Elucidate Their Genetic Diversity and Vector Capacities.</title>
        <authorList>
            <consortium name="Tick Genome and Microbiome Consortium (TIGMIC)"/>
            <person name="Jia N."/>
            <person name="Wang J."/>
            <person name="Shi W."/>
            <person name="Du L."/>
            <person name="Sun Y."/>
            <person name="Zhan W."/>
            <person name="Jiang J.F."/>
            <person name="Wang Q."/>
            <person name="Zhang B."/>
            <person name="Ji P."/>
            <person name="Bell-Sakyi L."/>
            <person name="Cui X.M."/>
            <person name="Yuan T.T."/>
            <person name="Jiang B.G."/>
            <person name="Yang W.F."/>
            <person name="Lam T.T."/>
            <person name="Chang Q.C."/>
            <person name="Ding S.J."/>
            <person name="Wang X.J."/>
            <person name="Zhu J.G."/>
            <person name="Ruan X.D."/>
            <person name="Zhao L."/>
            <person name="Wei J.T."/>
            <person name="Ye R.Z."/>
            <person name="Que T.C."/>
            <person name="Du C.H."/>
            <person name="Zhou Y.H."/>
            <person name="Cheng J.X."/>
            <person name="Dai P.F."/>
            <person name="Guo W.B."/>
            <person name="Han X.H."/>
            <person name="Huang E.J."/>
            <person name="Li L.F."/>
            <person name="Wei W."/>
            <person name="Gao Y.C."/>
            <person name="Liu J.Z."/>
            <person name="Shao H.Z."/>
            <person name="Wang X."/>
            <person name="Wang C.C."/>
            <person name="Yang T.C."/>
            <person name="Huo Q.B."/>
            <person name="Li W."/>
            <person name="Chen H.Y."/>
            <person name="Chen S.E."/>
            <person name="Zhou L.G."/>
            <person name="Ni X.B."/>
            <person name="Tian J.H."/>
            <person name="Sheng Y."/>
            <person name="Liu T."/>
            <person name="Pan Y.S."/>
            <person name="Xia L.Y."/>
            <person name="Li J."/>
            <person name="Zhao F."/>
            <person name="Cao W.C."/>
        </authorList>
    </citation>
    <scope>NUCLEOTIDE SEQUENCE</scope>
    <source>
        <strain evidence="1">Rmic-2018</strain>
    </source>
</reference>
<evidence type="ECO:0000313" key="2">
    <source>
        <dbReference type="Proteomes" id="UP000821866"/>
    </source>
</evidence>
<evidence type="ECO:0000313" key="1">
    <source>
        <dbReference type="EMBL" id="KAH8029042.1"/>
    </source>
</evidence>
<dbReference type="Proteomes" id="UP000821866">
    <property type="component" value="Chromosome 4"/>
</dbReference>
<reference evidence="1" key="2">
    <citation type="submission" date="2021-09" db="EMBL/GenBank/DDBJ databases">
        <authorList>
            <person name="Jia N."/>
            <person name="Wang J."/>
            <person name="Shi W."/>
            <person name="Du L."/>
            <person name="Sun Y."/>
            <person name="Zhan W."/>
            <person name="Jiang J."/>
            <person name="Wang Q."/>
            <person name="Zhang B."/>
            <person name="Ji P."/>
            <person name="Sakyi L.B."/>
            <person name="Cui X."/>
            <person name="Yuan T."/>
            <person name="Jiang B."/>
            <person name="Yang W."/>
            <person name="Lam T.T.-Y."/>
            <person name="Chang Q."/>
            <person name="Ding S."/>
            <person name="Wang X."/>
            <person name="Zhu J."/>
            <person name="Ruan X."/>
            <person name="Zhao L."/>
            <person name="Wei J."/>
            <person name="Que T."/>
            <person name="Du C."/>
            <person name="Cheng J."/>
            <person name="Dai P."/>
            <person name="Han X."/>
            <person name="Huang E."/>
            <person name="Gao Y."/>
            <person name="Liu J."/>
            <person name="Shao H."/>
            <person name="Ye R."/>
            <person name="Li L."/>
            <person name="Wei W."/>
            <person name="Wang X."/>
            <person name="Wang C."/>
            <person name="Huo Q."/>
            <person name="Li W."/>
            <person name="Guo W."/>
            <person name="Chen H."/>
            <person name="Chen S."/>
            <person name="Zhou L."/>
            <person name="Zhou L."/>
            <person name="Ni X."/>
            <person name="Tian J."/>
            <person name="Zhou Y."/>
            <person name="Sheng Y."/>
            <person name="Liu T."/>
            <person name="Pan Y."/>
            <person name="Xia L."/>
            <person name="Li J."/>
            <person name="Zhao F."/>
            <person name="Cao W."/>
        </authorList>
    </citation>
    <scope>NUCLEOTIDE SEQUENCE</scope>
    <source>
        <strain evidence="1">Rmic-2018</strain>
        <tissue evidence="1">Larvae</tissue>
    </source>
</reference>
<keyword evidence="2" id="KW-1185">Reference proteome</keyword>
<gene>
    <name evidence="1" type="ORF">HPB51_022162</name>
</gene>